<evidence type="ECO:0000313" key="2">
    <source>
        <dbReference type="Proteomes" id="UP000693952"/>
    </source>
</evidence>
<gene>
    <name evidence="1" type="ORF">KSS89_14140</name>
</gene>
<dbReference type="InterPro" id="IPR038712">
    <property type="entry name" value="PixA-like_sf"/>
</dbReference>
<evidence type="ECO:0000313" key="1">
    <source>
        <dbReference type="EMBL" id="QXH43305.1"/>
    </source>
</evidence>
<dbReference type="Pfam" id="PF12306">
    <property type="entry name" value="PixA"/>
    <property type="match status" value="1"/>
</dbReference>
<dbReference type="InterPro" id="IPR021087">
    <property type="entry name" value="Uncharacterised_PixA/AidA"/>
</dbReference>
<reference evidence="1" key="1">
    <citation type="submission" date="2021-06" db="EMBL/GenBank/DDBJ databases">
        <title>Updating the genus Pseudomonas: Description of 43 new species and partition of the Pseudomonas putida group.</title>
        <authorList>
            <person name="Girard L."/>
            <person name="Lood C."/>
            <person name="Vandamme P."/>
            <person name="Rokni-Zadeh H."/>
            <person name="van Noort V."/>
            <person name="Hofte M."/>
            <person name="Lavigne R."/>
            <person name="De Mot R."/>
        </authorList>
    </citation>
    <scope>NUCLEOTIDE SEQUENCE</scope>
    <source>
        <strain evidence="1">CMR12a</strain>
    </source>
</reference>
<dbReference type="Gene3D" id="2.60.40.3910">
    <property type="entry name" value="Inclusion body protein"/>
    <property type="match status" value="1"/>
</dbReference>
<dbReference type="EMBL" id="CP077074">
    <property type="protein sequence ID" value="QXH43305.1"/>
    <property type="molecule type" value="Genomic_DNA"/>
</dbReference>
<organism evidence="1 2">
    <name type="scientific">Pseudomonas sessilinigenes</name>
    <dbReference type="NCBI Taxonomy" id="658629"/>
    <lineage>
        <taxon>Bacteria</taxon>
        <taxon>Pseudomonadati</taxon>
        <taxon>Pseudomonadota</taxon>
        <taxon>Gammaproteobacteria</taxon>
        <taxon>Pseudomonadales</taxon>
        <taxon>Pseudomonadaceae</taxon>
        <taxon>Pseudomonas</taxon>
    </lineage>
</organism>
<keyword evidence="2" id="KW-1185">Reference proteome</keyword>
<dbReference type="Proteomes" id="UP000693952">
    <property type="component" value="Chromosome"/>
</dbReference>
<name>A0ABX8MXT0_9PSED</name>
<dbReference type="RefSeq" id="WP_068583852.1">
    <property type="nucleotide sequence ID" value="NZ_CP027706.1"/>
</dbReference>
<protein>
    <submittedName>
        <fullName evidence="1">Inclusion body family protein</fullName>
    </submittedName>
</protein>
<sequence length="203" mass="22692">MSGNENTIDIMILIDVATILDYSKQGILPTQLSMDPSKPTPLYNYLLPGTQTNVSSQVICMYTARSNVSPGSNSEGSDELSVTMKQGDNVYWRTTTLSKDMIYAAVLYDYEQTAPNPKVDTTVYLKNIDASVLSDTPMPVINNHNPPASYHDQPIPQKVTTYYWSAQAVNKCNNLRYNWSFMLVGPDNGTLGYCSWDPYFIIT</sequence>
<proteinExistence type="predicted"/>
<accession>A0ABX8MXT0</accession>